<feature type="region of interest" description="Disordered" evidence="1">
    <location>
        <begin position="93"/>
        <end position="171"/>
    </location>
</feature>
<proteinExistence type="predicted"/>
<organism evidence="2 3">
    <name type="scientific">Peronospora matthiolae</name>
    <dbReference type="NCBI Taxonomy" id="2874970"/>
    <lineage>
        <taxon>Eukaryota</taxon>
        <taxon>Sar</taxon>
        <taxon>Stramenopiles</taxon>
        <taxon>Oomycota</taxon>
        <taxon>Peronosporomycetes</taxon>
        <taxon>Peronosporales</taxon>
        <taxon>Peronosporaceae</taxon>
        <taxon>Peronospora</taxon>
    </lineage>
</organism>
<feature type="compositionally biased region" description="Basic and acidic residues" evidence="1">
    <location>
        <begin position="134"/>
        <end position="171"/>
    </location>
</feature>
<accession>A0AAV1UCS8</accession>
<protein>
    <submittedName>
        <fullName evidence="2">Uncharacterized protein</fullName>
    </submittedName>
</protein>
<comment type="caution">
    <text evidence="2">The sequence shown here is derived from an EMBL/GenBank/DDBJ whole genome shotgun (WGS) entry which is preliminary data.</text>
</comment>
<dbReference type="AlphaFoldDB" id="A0AAV1UCS8"/>
<gene>
    <name evidence="2" type="ORF">PM001_LOCUS17156</name>
</gene>
<reference evidence="2" key="1">
    <citation type="submission" date="2024-01" db="EMBL/GenBank/DDBJ databases">
        <authorList>
            <person name="Webb A."/>
        </authorList>
    </citation>
    <scope>NUCLEOTIDE SEQUENCE</scope>
    <source>
        <strain evidence="2">Pm1</strain>
    </source>
</reference>
<dbReference type="EMBL" id="CAKLBY020000188">
    <property type="protein sequence ID" value="CAK7932006.1"/>
    <property type="molecule type" value="Genomic_DNA"/>
</dbReference>
<evidence type="ECO:0000256" key="1">
    <source>
        <dbReference type="SAM" id="MobiDB-lite"/>
    </source>
</evidence>
<feature type="compositionally biased region" description="Polar residues" evidence="1">
    <location>
        <begin position="121"/>
        <end position="132"/>
    </location>
</feature>
<evidence type="ECO:0000313" key="2">
    <source>
        <dbReference type="EMBL" id="CAK7932006.1"/>
    </source>
</evidence>
<evidence type="ECO:0000313" key="3">
    <source>
        <dbReference type="Proteomes" id="UP001162060"/>
    </source>
</evidence>
<name>A0AAV1UCS8_9STRA</name>
<sequence>MVSKFMRCAAEAARKAVARIRAAEENSFLALAAGDSSPVAVNSPRGESPRATGTSAALAAGTANHNVNESEIGPIYCGDSDDAYDSKATTYAFGSSGADTARARLTGSGKRGGIMLEIFGPSNSSDESSPHASLSDDRTRGNGDDAPMHHHERSNSRDRAATRFSDHADTT</sequence>
<dbReference type="Proteomes" id="UP001162060">
    <property type="component" value="Unassembled WGS sequence"/>
</dbReference>